<keyword evidence="3" id="KW-1185">Reference proteome</keyword>
<dbReference type="EMBL" id="CP003811">
    <property type="protein sequence ID" value="AIQ91324.1"/>
    <property type="molecule type" value="Genomic_DNA"/>
</dbReference>
<proteinExistence type="predicted"/>
<reference evidence="2 3" key="1">
    <citation type="journal article" date="2014" name="PLoS ONE">
        <title>Genome Information of Methylobacterium oryzae, a Plant-Probiotic Methylotroph in the Phyllosphere.</title>
        <authorList>
            <person name="Kwak M.J."/>
            <person name="Jeong H."/>
            <person name="Madhaiyan M."/>
            <person name="Lee Y."/>
            <person name="Sa T.M."/>
            <person name="Oh T.K."/>
            <person name="Kim J.F."/>
        </authorList>
    </citation>
    <scope>NUCLEOTIDE SEQUENCE [LARGE SCALE GENOMIC DNA]</scope>
    <source>
        <strain evidence="2 3">CBMB20</strain>
    </source>
</reference>
<organism evidence="2 3">
    <name type="scientific">Methylobacterium oryzae CBMB20</name>
    <dbReference type="NCBI Taxonomy" id="693986"/>
    <lineage>
        <taxon>Bacteria</taxon>
        <taxon>Pseudomonadati</taxon>
        <taxon>Pseudomonadota</taxon>
        <taxon>Alphaproteobacteria</taxon>
        <taxon>Hyphomicrobiales</taxon>
        <taxon>Methylobacteriaceae</taxon>
        <taxon>Methylobacterium</taxon>
    </lineage>
</organism>
<protein>
    <submittedName>
        <fullName evidence="2">Protein of unassigned function</fullName>
    </submittedName>
</protein>
<feature type="region of interest" description="Disordered" evidence="1">
    <location>
        <begin position="32"/>
        <end position="53"/>
    </location>
</feature>
<evidence type="ECO:0000313" key="2">
    <source>
        <dbReference type="EMBL" id="AIQ91324.1"/>
    </source>
</evidence>
<gene>
    <name evidence="2" type="ORF">MOC_3569</name>
</gene>
<dbReference type="KEGG" id="mor:MOC_3569"/>
<evidence type="ECO:0000313" key="3">
    <source>
        <dbReference type="Proteomes" id="UP000029492"/>
    </source>
</evidence>
<dbReference type="AlphaFoldDB" id="A0A089Q9R5"/>
<dbReference type="HOGENOM" id="CLU_3063351_0_0_5"/>
<dbReference type="Proteomes" id="UP000029492">
    <property type="component" value="Chromosome"/>
</dbReference>
<name>A0A089Q9R5_9HYPH</name>
<accession>A0A089Q9R5</accession>
<evidence type="ECO:0000256" key="1">
    <source>
        <dbReference type="SAM" id="MobiDB-lite"/>
    </source>
</evidence>
<sequence>MLAIAMRALAVQETGDNQGSVTRLSAGLAARSLGGSMPSSGADRSMSDAPASS</sequence>